<dbReference type="RefSeq" id="WP_110841503.1">
    <property type="nucleotide sequence ID" value="NZ_QJVJ01000008.1"/>
</dbReference>
<dbReference type="Pfam" id="PF12867">
    <property type="entry name" value="DinB_2"/>
    <property type="match status" value="1"/>
</dbReference>
<dbReference type="OrthoDB" id="1495892at2"/>
<organism evidence="2 3">
    <name type="scientific">Paenibacillus flagellatus</name>
    <dbReference type="NCBI Taxonomy" id="2211139"/>
    <lineage>
        <taxon>Bacteria</taxon>
        <taxon>Bacillati</taxon>
        <taxon>Bacillota</taxon>
        <taxon>Bacilli</taxon>
        <taxon>Bacillales</taxon>
        <taxon>Paenibacillaceae</taxon>
        <taxon>Paenibacillus</taxon>
    </lineage>
</organism>
<dbReference type="Gene3D" id="1.20.120.450">
    <property type="entry name" value="dinb family like domain"/>
    <property type="match status" value="1"/>
</dbReference>
<keyword evidence="3" id="KW-1185">Reference proteome</keyword>
<proteinExistence type="predicted"/>
<comment type="caution">
    <text evidence="2">The sequence shown here is derived from an EMBL/GenBank/DDBJ whole genome shotgun (WGS) entry which is preliminary data.</text>
</comment>
<evidence type="ECO:0000313" key="2">
    <source>
        <dbReference type="EMBL" id="PYI52954.1"/>
    </source>
</evidence>
<dbReference type="SUPFAM" id="SSF109854">
    <property type="entry name" value="DinB/YfiT-like putative metalloenzymes"/>
    <property type="match status" value="1"/>
</dbReference>
<evidence type="ECO:0000259" key="1">
    <source>
        <dbReference type="Pfam" id="PF12867"/>
    </source>
</evidence>
<feature type="domain" description="DinB-like" evidence="1">
    <location>
        <begin position="10"/>
        <end position="166"/>
    </location>
</feature>
<protein>
    <recommendedName>
        <fullName evidence="1">DinB-like domain-containing protein</fullName>
    </recommendedName>
</protein>
<dbReference type="EMBL" id="QJVJ01000008">
    <property type="protein sequence ID" value="PYI52954.1"/>
    <property type="molecule type" value="Genomic_DNA"/>
</dbReference>
<name>A0A2V5K4X1_9BACL</name>
<dbReference type="AlphaFoldDB" id="A0A2V5K4X1"/>
<gene>
    <name evidence="2" type="ORF">DLM86_18315</name>
</gene>
<accession>A0A2V5K4X1</accession>
<reference evidence="2 3" key="1">
    <citation type="submission" date="2018-05" db="EMBL/GenBank/DDBJ databases">
        <title>Paenibacillus flagellatus sp. nov., isolated from selenium mineral soil.</title>
        <authorList>
            <person name="Dai X."/>
        </authorList>
    </citation>
    <scope>NUCLEOTIDE SEQUENCE [LARGE SCALE GENOMIC DNA]</scope>
    <source>
        <strain evidence="2 3">DXL2</strain>
    </source>
</reference>
<dbReference type="InterPro" id="IPR024775">
    <property type="entry name" value="DinB-like"/>
</dbReference>
<sequence>MNTKQSLERFERIAHEYVRQLDRYDMDQLTRIPAEGEWSLGQVYVHLINAANRMQLGNVELCRTKDPDPAANAGKSERGEAAFAAGRFPPIRVRVEPSPHYTPLQPESKEQLAAALHELAGRMRDVEPTLADIPETATVPHPAFGGLNAKEWFELVEMHFRHHLLQKERLDAFLLQPQS</sequence>
<dbReference type="InterPro" id="IPR034660">
    <property type="entry name" value="DinB/YfiT-like"/>
</dbReference>
<evidence type="ECO:0000313" key="3">
    <source>
        <dbReference type="Proteomes" id="UP000247476"/>
    </source>
</evidence>
<dbReference type="Proteomes" id="UP000247476">
    <property type="component" value="Unassembled WGS sequence"/>
</dbReference>